<feature type="binding site" evidence="6">
    <location>
        <position position="108"/>
    </location>
    <ligand>
        <name>S-adenosyl-L-methionine</name>
        <dbReference type="ChEBI" id="CHEBI:59789"/>
    </ligand>
</feature>
<evidence type="ECO:0000256" key="5">
    <source>
        <dbReference type="ARBA" id="ARBA00022691"/>
    </source>
</evidence>
<comment type="subcellular location">
    <subcellularLocation>
        <location evidence="6">Cytoplasm</location>
    </subcellularLocation>
</comment>
<sequence>MHIPVLLQECLSALSPHSGEFFVDGTLGAGGHALEVLERTQPGGIFLGLDKDPSAVENFQSLITGKYYALEKVLVKNASYGSLGKVLESENLPKVDGLLLDLGFSSEQIKGGKLAGRGFSFSVDEPLLMTYDPKDPPLRDVLPTLSEEELIQIIQDYGEERYGKEIAKAVSKEAKAGKIQTSINLVRAIESAVPSNYENHRISPATRTFQALRIYINQELAELEKILKALPNIINKNGRVAIISFHSLEDRLVKNYFRDYCHASSALATPIAKKPIIAANQEINQNPRSRSAKLRAIKFN</sequence>
<dbReference type="PIRSF" id="PIRSF004486">
    <property type="entry name" value="MraW"/>
    <property type="match status" value="1"/>
</dbReference>
<dbReference type="InterPro" id="IPR029063">
    <property type="entry name" value="SAM-dependent_MTases_sf"/>
</dbReference>
<keyword evidence="2 6" id="KW-0698">rRNA processing</keyword>
<keyword evidence="4 6" id="KW-0808">Transferase</keyword>
<dbReference type="PANTHER" id="PTHR11265">
    <property type="entry name" value="S-ADENOSYL-METHYLTRANSFERASE MRAW"/>
    <property type="match status" value="1"/>
</dbReference>
<feature type="binding site" evidence="6">
    <location>
        <position position="50"/>
    </location>
    <ligand>
        <name>S-adenosyl-L-methionine</name>
        <dbReference type="ChEBI" id="CHEBI:59789"/>
    </ligand>
</feature>
<dbReference type="HAMAP" id="MF_01007">
    <property type="entry name" value="16SrRNA_methyltr_H"/>
    <property type="match status" value="1"/>
</dbReference>
<keyword evidence="5 6" id="KW-0949">S-adenosyl-L-methionine</keyword>
<dbReference type="GO" id="GO:0071424">
    <property type="term" value="F:rRNA (cytosine-N4-)-methyltransferase activity"/>
    <property type="evidence" value="ECO:0007669"/>
    <property type="project" value="UniProtKB-UniRule"/>
</dbReference>
<dbReference type="Pfam" id="PF01795">
    <property type="entry name" value="Methyltransf_5"/>
    <property type="match status" value="1"/>
</dbReference>
<dbReference type="EMBL" id="PFBC01000014">
    <property type="protein sequence ID" value="PIR88136.1"/>
    <property type="molecule type" value="Genomic_DNA"/>
</dbReference>
<feature type="binding site" evidence="6">
    <location>
        <begin position="30"/>
        <end position="32"/>
    </location>
    <ligand>
        <name>S-adenosyl-L-methionine</name>
        <dbReference type="ChEBI" id="CHEBI:59789"/>
    </ligand>
</feature>
<keyword evidence="6" id="KW-0963">Cytoplasm</keyword>
<comment type="caution">
    <text evidence="7">The sequence shown here is derived from an EMBL/GenBank/DDBJ whole genome shotgun (WGS) entry which is preliminary data.</text>
</comment>
<dbReference type="GO" id="GO:0070475">
    <property type="term" value="P:rRNA base methylation"/>
    <property type="evidence" value="ECO:0007669"/>
    <property type="project" value="UniProtKB-UniRule"/>
</dbReference>
<feature type="binding site" evidence="6">
    <location>
        <position position="101"/>
    </location>
    <ligand>
        <name>S-adenosyl-L-methionine</name>
        <dbReference type="ChEBI" id="CHEBI:59789"/>
    </ligand>
</feature>
<evidence type="ECO:0000256" key="3">
    <source>
        <dbReference type="ARBA" id="ARBA00022603"/>
    </source>
</evidence>
<evidence type="ECO:0000313" key="8">
    <source>
        <dbReference type="Proteomes" id="UP000230903"/>
    </source>
</evidence>
<evidence type="ECO:0000256" key="2">
    <source>
        <dbReference type="ARBA" id="ARBA00022552"/>
    </source>
</evidence>
<dbReference type="AlphaFoldDB" id="A0A2H0UR40"/>
<evidence type="ECO:0000256" key="6">
    <source>
        <dbReference type="HAMAP-Rule" id="MF_01007"/>
    </source>
</evidence>
<keyword evidence="3 6" id="KW-0489">Methyltransferase</keyword>
<dbReference type="NCBIfam" id="TIGR00006">
    <property type="entry name" value="16S rRNA (cytosine(1402)-N(4))-methyltransferase RsmH"/>
    <property type="match status" value="1"/>
</dbReference>
<comment type="function">
    <text evidence="6">Specifically methylates the N4 position of cytidine in position 1402 (C1402) of 16S rRNA.</text>
</comment>
<protein>
    <recommendedName>
        <fullName evidence="6">Ribosomal RNA small subunit methyltransferase H</fullName>
        <ecNumber evidence="6">2.1.1.199</ecNumber>
    </recommendedName>
    <alternativeName>
        <fullName evidence="6">16S rRNA m(4)C1402 methyltransferase</fullName>
    </alternativeName>
    <alternativeName>
        <fullName evidence="6">rRNA (cytosine-N(4)-)-methyltransferase RsmH</fullName>
    </alternativeName>
</protein>
<name>A0A2H0UR40_9BACT</name>
<dbReference type="InterPro" id="IPR002903">
    <property type="entry name" value="RsmH"/>
</dbReference>
<dbReference type="Gene3D" id="3.40.50.150">
    <property type="entry name" value="Vaccinia Virus protein VP39"/>
    <property type="match status" value="1"/>
</dbReference>
<dbReference type="SUPFAM" id="SSF81799">
    <property type="entry name" value="Putative methyltransferase TM0872, insert domain"/>
    <property type="match status" value="1"/>
</dbReference>
<gene>
    <name evidence="6" type="primary">rsmH</name>
    <name evidence="7" type="ORF">COU10_00815</name>
</gene>
<accession>A0A2H0UR40</accession>
<dbReference type="InterPro" id="IPR023397">
    <property type="entry name" value="SAM-dep_MeTrfase_MraW_recog"/>
</dbReference>
<evidence type="ECO:0000313" key="7">
    <source>
        <dbReference type="EMBL" id="PIR88136.1"/>
    </source>
</evidence>
<comment type="catalytic activity">
    <reaction evidence="6">
        <text>cytidine(1402) in 16S rRNA + S-adenosyl-L-methionine = N(4)-methylcytidine(1402) in 16S rRNA + S-adenosyl-L-homocysteine + H(+)</text>
        <dbReference type="Rhea" id="RHEA:42928"/>
        <dbReference type="Rhea" id="RHEA-COMP:10286"/>
        <dbReference type="Rhea" id="RHEA-COMP:10287"/>
        <dbReference type="ChEBI" id="CHEBI:15378"/>
        <dbReference type="ChEBI" id="CHEBI:57856"/>
        <dbReference type="ChEBI" id="CHEBI:59789"/>
        <dbReference type="ChEBI" id="CHEBI:74506"/>
        <dbReference type="ChEBI" id="CHEBI:82748"/>
        <dbReference type="EC" id="2.1.1.199"/>
    </reaction>
</comment>
<dbReference type="PANTHER" id="PTHR11265:SF0">
    <property type="entry name" value="12S RRNA N4-METHYLCYTIDINE METHYLTRANSFERASE"/>
    <property type="match status" value="1"/>
</dbReference>
<comment type="similarity">
    <text evidence="1 6">Belongs to the methyltransferase superfamily. RsmH family.</text>
</comment>
<feature type="binding site" evidence="6">
    <location>
        <position position="80"/>
    </location>
    <ligand>
        <name>S-adenosyl-L-methionine</name>
        <dbReference type="ChEBI" id="CHEBI:59789"/>
    </ligand>
</feature>
<evidence type="ECO:0000256" key="4">
    <source>
        <dbReference type="ARBA" id="ARBA00022679"/>
    </source>
</evidence>
<dbReference type="SUPFAM" id="SSF53335">
    <property type="entry name" value="S-adenosyl-L-methionine-dependent methyltransferases"/>
    <property type="match status" value="1"/>
</dbReference>
<dbReference type="Gene3D" id="1.10.150.170">
    <property type="entry name" value="Putative methyltransferase TM0872, insert domain"/>
    <property type="match status" value="1"/>
</dbReference>
<organism evidence="7 8">
    <name type="scientific">Candidatus Harrisonbacteria bacterium CG10_big_fil_rev_8_21_14_0_10_45_28</name>
    <dbReference type="NCBI Taxonomy" id="1974586"/>
    <lineage>
        <taxon>Bacteria</taxon>
        <taxon>Candidatus Harrisoniibacteriota</taxon>
    </lineage>
</organism>
<dbReference type="GO" id="GO:0005737">
    <property type="term" value="C:cytoplasm"/>
    <property type="evidence" value="ECO:0007669"/>
    <property type="project" value="UniProtKB-SubCell"/>
</dbReference>
<reference evidence="8" key="1">
    <citation type="submission" date="2017-09" db="EMBL/GenBank/DDBJ databases">
        <title>Depth-based differentiation of microbial function through sediment-hosted aquifers and enrichment of novel symbionts in the deep terrestrial subsurface.</title>
        <authorList>
            <person name="Probst A.J."/>
            <person name="Ladd B."/>
            <person name="Jarett J.K."/>
            <person name="Geller-Mcgrath D.E."/>
            <person name="Sieber C.M.K."/>
            <person name="Emerson J.B."/>
            <person name="Anantharaman K."/>
            <person name="Thomas B.C."/>
            <person name="Malmstrom R."/>
            <person name="Stieglmeier M."/>
            <person name="Klingl A."/>
            <person name="Woyke T."/>
            <person name="Ryan C.M."/>
            <person name="Banfield J.F."/>
        </authorList>
    </citation>
    <scope>NUCLEOTIDE SEQUENCE [LARGE SCALE GENOMIC DNA]</scope>
</reference>
<evidence type="ECO:0000256" key="1">
    <source>
        <dbReference type="ARBA" id="ARBA00010396"/>
    </source>
</evidence>
<proteinExistence type="inferred from homology"/>
<dbReference type="Proteomes" id="UP000230903">
    <property type="component" value="Unassembled WGS sequence"/>
</dbReference>
<dbReference type="EC" id="2.1.1.199" evidence="6"/>